<accession>A0A6J7QS42</accession>
<sequence length="80" mass="8655">MYENERFNPAVLNVNALLAANTTVSCFVARYRSLPVRVAATVTESHEPGLLAAGGVTATGALISCEMLPERMFSIENIQR</sequence>
<gene>
    <name evidence="1" type="ORF">UFOPK3931_03327</name>
</gene>
<protein>
    <submittedName>
        <fullName evidence="1">Unannotated protein</fullName>
    </submittedName>
</protein>
<evidence type="ECO:0000313" key="1">
    <source>
        <dbReference type="EMBL" id="CAB5020550.1"/>
    </source>
</evidence>
<proteinExistence type="predicted"/>
<reference evidence="1" key="1">
    <citation type="submission" date="2020-05" db="EMBL/GenBank/DDBJ databases">
        <authorList>
            <person name="Chiriac C."/>
            <person name="Salcher M."/>
            <person name="Ghai R."/>
            <person name="Kavagutti S V."/>
        </authorList>
    </citation>
    <scope>NUCLEOTIDE SEQUENCE</scope>
</reference>
<organism evidence="1">
    <name type="scientific">freshwater metagenome</name>
    <dbReference type="NCBI Taxonomy" id="449393"/>
    <lineage>
        <taxon>unclassified sequences</taxon>
        <taxon>metagenomes</taxon>
        <taxon>ecological metagenomes</taxon>
    </lineage>
</organism>
<name>A0A6J7QS42_9ZZZZ</name>
<dbReference type="EMBL" id="CAFBOL010000166">
    <property type="protein sequence ID" value="CAB5020550.1"/>
    <property type="molecule type" value="Genomic_DNA"/>
</dbReference>
<dbReference type="PROSITE" id="PS51257">
    <property type="entry name" value="PROKAR_LIPOPROTEIN"/>
    <property type="match status" value="1"/>
</dbReference>
<dbReference type="AlphaFoldDB" id="A0A6J7QS42"/>